<reference evidence="2" key="1">
    <citation type="submission" date="2021-01" db="EMBL/GenBank/DDBJ databases">
        <authorList>
            <person name="Corre E."/>
            <person name="Pelletier E."/>
            <person name="Niang G."/>
            <person name="Scheremetjew M."/>
            <person name="Finn R."/>
            <person name="Kale V."/>
            <person name="Holt S."/>
            <person name="Cochrane G."/>
            <person name="Meng A."/>
            <person name="Brown T."/>
            <person name="Cohen L."/>
        </authorList>
    </citation>
    <scope>NUCLEOTIDE SEQUENCE</scope>
    <source>
        <strain evidence="2">CCMP3105</strain>
    </source>
</reference>
<dbReference type="EMBL" id="HBNR01000528">
    <property type="protein sequence ID" value="CAE4560795.1"/>
    <property type="molecule type" value="Transcribed_RNA"/>
</dbReference>
<organism evidence="2">
    <name type="scientific">Alexandrium monilatum</name>
    <dbReference type="NCBI Taxonomy" id="311494"/>
    <lineage>
        <taxon>Eukaryota</taxon>
        <taxon>Sar</taxon>
        <taxon>Alveolata</taxon>
        <taxon>Dinophyceae</taxon>
        <taxon>Gonyaulacales</taxon>
        <taxon>Pyrocystaceae</taxon>
        <taxon>Alexandrium</taxon>
    </lineage>
</organism>
<feature type="signal peptide" evidence="1">
    <location>
        <begin position="1"/>
        <end position="22"/>
    </location>
</feature>
<name>A0A7S4PS11_9DINO</name>
<evidence type="ECO:0008006" key="3">
    <source>
        <dbReference type="Google" id="ProtNLM"/>
    </source>
</evidence>
<evidence type="ECO:0000256" key="1">
    <source>
        <dbReference type="SAM" id="SignalP"/>
    </source>
</evidence>
<gene>
    <name evidence="2" type="ORF">AMON00008_LOCUS414</name>
</gene>
<keyword evidence="1" id="KW-0732">Signal</keyword>
<accession>A0A7S4PS11</accession>
<dbReference type="AlphaFoldDB" id="A0A7S4PS11"/>
<sequence length="191" mass="20630">MASCAWHAAGLLLASLFATSAGDAPPAQIIGRCTATCVGSAKWPCHYTPTYPVWFRPNGTFNWRAPILNSSAVEVGQGYILSEVAEQQWENGTWAAHYYGGNRYEPDPRHVTHCACYYLEGTGYGGPWRLYNYGVADPADTAGEPVSAVCARSRVHCPATQAEAAERWGSPFVESYLGCVPDPGAPEILVQ</sequence>
<proteinExistence type="predicted"/>
<feature type="chain" id="PRO_5030942925" description="Cellulase" evidence="1">
    <location>
        <begin position="23"/>
        <end position="191"/>
    </location>
</feature>
<protein>
    <recommendedName>
        <fullName evidence="3">Cellulase</fullName>
    </recommendedName>
</protein>
<evidence type="ECO:0000313" key="2">
    <source>
        <dbReference type="EMBL" id="CAE4560795.1"/>
    </source>
</evidence>